<reference evidence="1" key="1">
    <citation type="submission" date="2020-05" db="EMBL/GenBank/DDBJ databases">
        <title>Large-scale comparative analyses of tick genomes elucidate their genetic diversity and vector capacities.</title>
        <authorList>
            <person name="Jia N."/>
            <person name="Wang J."/>
            <person name="Shi W."/>
            <person name="Du L."/>
            <person name="Sun Y."/>
            <person name="Zhan W."/>
            <person name="Jiang J."/>
            <person name="Wang Q."/>
            <person name="Zhang B."/>
            <person name="Ji P."/>
            <person name="Sakyi L.B."/>
            <person name="Cui X."/>
            <person name="Yuan T."/>
            <person name="Jiang B."/>
            <person name="Yang W."/>
            <person name="Lam T.T.-Y."/>
            <person name="Chang Q."/>
            <person name="Ding S."/>
            <person name="Wang X."/>
            <person name="Zhu J."/>
            <person name="Ruan X."/>
            <person name="Zhao L."/>
            <person name="Wei J."/>
            <person name="Que T."/>
            <person name="Du C."/>
            <person name="Cheng J."/>
            <person name="Dai P."/>
            <person name="Han X."/>
            <person name="Huang E."/>
            <person name="Gao Y."/>
            <person name="Liu J."/>
            <person name="Shao H."/>
            <person name="Ye R."/>
            <person name="Li L."/>
            <person name="Wei W."/>
            <person name="Wang X."/>
            <person name="Wang C."/>
            <person name="Yang T."/>
            <person name="Huo Q."/>
            <person name="Li W."/>
            <person name="Guo W."/>
            <person name="Chen H."/>
            <person name="Zhou L."/>
            <person name="Ni X."/>
            <person name="Tian J."/>
            <person name="Zhou Y."/>
            <person name="Sheng Y."/>
            <person name="Liu T."/>
            <person name="Pan Y."/>
            <person name="Xia L."/>
            <person name="Li J."/>
            <person name="Zhao F."/>
            <person name="Cao W."/>
        </authorList>
    </citation>
    <scope>NUCLEOTIDE SEQUENCE</scope>
    <source>
        <strain evidence="1">Hyas-2018</strain>
    </source>
</reference>
<organism evidence="1 2">
    <name type="scientific">Hyalomma asiaticum</name>
    <name type="common">Tick</name>
    <dbReference type="NCBI Taxonomy" id="266040"/>
    <lineage>
        <taxon>Eukaryota</taxon>
        <taxon>Metazoa</taxon>
        <taxon>Ecdysozoa</taxon>
        <taxon>Arthropoda</taxon>
        <taxon>Chelicerata</taxon>
        <taxon>Arachnida</taxon>
        <taxon>Acari</taxon>
        <taxon>Parasitiformes</taxon>
        <taxon>Ixodida</taxon>
        <taxon>Ixodoidea</taxon>
        <taxon>Ixodidae</taxon>
        <taxon>Hyalomminae</taxon>
        <taxon>Hyalomma</taxon>
    </lineage>
</organism>
<evidence type="ECO:0000313" key="2">
    <source>
        <dbReference type="Proteomes" id="UP000821845"/>
    </source>
</evidence>
<gene>
    <name evidence="1" type="ORF">HPB50_021164</name>
</gene>
<comment type="caution">
    <text evidence="1">The sequence shown here is derived from an EMBL/GenBank/DDBJ whole genome shotgun (WGS) entry which is preliminary data.</text>
</comment>
<keyword evidence="2" id="KW-1185">Reference proteome</keyword>
<dbReference type="EMBL" id="CM023485">
    <property type="protein sequence ID" value="KAH6930982.1"/>
    <property type="molecule type" value="Genomic_DNA"/>
</dbReference>
<evidence type="ECO:0000313" key="1">
    <source>
        <dbReference type="EMBL" id="KAH6930982.1"/>
    </source>
</evidence>
<accession>A0ACB7SCV4</accession>
<protein>
    <submittedName>
        <fullName evidence="1">Uncharacterized protein</fullName>
    </submittedName>
</protein>
<name>A0ACB7SCV4_HYAAI</name>
<sequence length="308" mass="34153">MHASLFLVVVVLSAVAHGRNVPSENDIFSEAPVVCFRTGCTRGTRQTVNDQTVNEFYGIPYAMAPVGDLRFKKPVPHYDWGLGIYNATIRPPSCPQTYFYADDRWNNYDLSLNEDCLFLNVWAPEPCREDVKCSRRPVVVFIHGGAFTHGGSERASADMSHLAAVADVVAVSFNYRLNGLGFMYGRSKDLPANLGLFDQRLAMNWVRDNVEFFGGDPDSITLMGTRRRCPERGLPHAVSQEPRSVQESRAAGWQSVLEHSAQQTGHGVQPGTGGDAQARLPGQRAGPEAEPRWRDAVPQDEGRSRHRP</sequence>
<dbReference type="Proteomes" id="UP000821845">
    <property type="component" value="Chromosome 5"/>
</dbReference>
<proteinExistence type="predicted"/>